<name>A0ABD5XQR8_9EURY</name>
<reference evidence="3 4" key="1">
    <citation type="journal article" date="2019" name="Int. J. Syst. Evol. Microbiol.">
        <title>The Global Catalogue of Microorganisms (GCM) 10K type strain sequencing project: providing services to taxonomists for standard genome sequencing and annotation.</title>
        <authorList>
            <consortium name="The Broad Institute Genomics Platform"/>
            <consortium name="The Broad Institute Genome Sequencing Center for Infectious Disease"/>
            <person name="Wu L."/>
            <person name="Ma J."/>
        </authorList>
    </citation>
    <scope>NUCLEOTIDE SEQUENCE [LARGE SCALE GENOMIC DNA]</scope>
    <source>
        <strain evidence="3 4">DT92</strain>
    </source>
</reference>
<protein>
    <submittedName>
        <fullName evidence="3">Metal-dependent hydrolase</fullName>
    </submittedName>
</protein>
<sequence>MNGTAATTASRRVRRNTPPSASDVTSGTRISASAISSSPVSVRVTNRWAARMTTNSATSAAPSESARTARAACHGGRASNEARTSMHLGAAAGTYTFAARFAAAPPAARAFMSPTPPRPDVFRRGHLGVAMLTLSPITFWLLSTGYPVFAALVAGTVLYLAMLPDVDHRIPGIPHRGPTHSLLFAGAVGAVFAAAASLVEPVLSVAVPGGVSMVAFGFLLGFGAVFTHLLGDVITPAGVNFLWPYPREWSLYLTPADSTLWNWGLFGLGVFAMAGSVALAVRGLPI</sequence>
<feature type="compositionally biased region" description="Low complexity" evidence="1">
    <location>
        <begin position="1"/>
        <end position="10"/>
    </location>
</feature>
<organism evidence="3 4">
    <name type="scientific">Halobaculum litoreum</name>
    <dbReference type="NCBI Taxonomy" id="3031998"/>
    <lineage>
        <taxon>Archaea</taxon>
        <taxon>Methanobacteriati</taxon>
        <taxon>Methanobacteriota</taxon>
        <taxon>Stenosarchaea group</taxon>
        <taxon>Halobacteria</taxon>
        <taxon>Halobacteriales</taxon>
        <taxon>Haloferacaceae</taxon>
        <taxon>Halobaculum</taxon>
    </lineage>
</organism>
<accession>A0ABD5XQR8</accession>
<keyword evidence="2" id="KW-0812">Transmembrane</keyword>
<feature type="transmembrane region" description="Helical" evidence="2">
    <location>
        <begin position="263"/>
        <end position="281"/>
    </location>
</feature>
<gene>
    <name evidence="3" type="ORF">ACFQRB_15285</name>
</gene>
<keyword evidence="3" id="KW-0378">Hydrolase</keyword>
<evidence type="ECO:0000256" key="1">
    <source>
        <dbReference type="SAM" id="MobiDB-lite"/>
    </source>
</evidence>
<feature type="region of interest" description="Disordered" evidence="1">
    <location>
        <begin position="1"/>
        <end position="36"/>
    </location>
</feature>
<dbReference type="Pfam" id="PF04307">
    <property type="entry name" value="YdjM"/>
    <property type="match status" value="1"/>
</dbReference>
<feature type="transmembrane region" description="Helical" evidence="2">
    <location>
        <begin position="182"/>
        <end position="203"/>
    </location>
</feature>
<keyword evidence="2" id="KW-0472">Membrane</keyword>
<dbReference type="EMBL" id="JBHSZG010000001">
    <property type="protein sequence ID" value="MFC7137427.1"/>
    <property type="molecule type" value="Genomic_DNA"/>
</dbReference>
<evidence type="ECO:0000256" key="2">
    <source>
        <dbReference type="SAM" id="Phobius"/>
    </source>
</evidence>
<feature type="compositionally biased region" description="Low complexity" evidence="1">
    <location>
        <begin position="25"/>
        <end position="36"/>
    </location>
</feature>
<feature type="transmembrane region" description="Helical" evidence="2">
    <location>
        <begin position="139"/>
        <end position="162"/>
    </location>
</feature>
<dbReference type="InterPro" id="IPR007404">
    <property type="entry name" value="YdjM-like"/>
</dbReference>
<dbReference type="AlphaFoldDB" id="A0ABD5XQR8"/>
<keyword evidence="4" id="KW-1185">Reference proteome</keyword>
<evidence type="ECO:0000313" key="3">
    <source>
        <dbReference type="EMBL" id="MFC7137427.1"/>
    </source>
</evidence>
<keyword evidence="2" id="KW-1133">Transmembrane helix</keyword>
<feature type="transmembrane region" description="Helical" evidence="2">
    <location>
        <begin position="215"/>
        <end position="243"/>
    </location>
</feature>
<dbReference type="GO" id="GO:0016787">
    <property type="term" value="F:hydrolase activity"/>
    <property type="evidence" value="ECO:0007669"/>
    <property type="project" value="UniProtKB-KW"/>
</dbReference>
<evidence type="ECO:0000313" key="4">
    <source>
        <dbReference type="Proteomes" id="UP001596368"/>
    </source>
</evidence>
<dbReference type="Proteomes" id="UP001596368">
    <property type="component" value="Unassembled WGS sequence"/>
</dbReference>
<comment type="caution">
    <text evidence="3">The sequence shown here is derived from an EMBL/GenBank/DDBJ whole genome shotgun (WGS) entry which is preliminary data.</text>
</comment>
<proteinExistence type="predicted"/>